<dbReference type="Gramene" id="CDF40967">
    <property type="protein sequence ID" value="CDF40967"/>
    <property type="gene ID" value="CHC_T00007556001"/>
</dbReference>
<dbReference type="EMBL" id="HG002285">
    <property type="protein sequence ID" value="CDF40967.1"/>
    <property type="molecule type" value="Genomic_DNA"/>
</dbReference>
<dbReference type="PANTHER" id="PTHR21013:SF10">
    <property type="entry name" value="ATP SYNTHASE MITOCHONDRIAL F1 COMPLEX ASSEMBLY FACTOR 2"/>
    <property type="match status" value="1"/>
</dbReference>
<organism evidence="6 7">
    <name type="scientific">Chondrus crispus</name>
    <name type="common">Carrageen Irish moss</name>
    <name type="synonym">Polymorpha crispa</name>
    <dbReference type="NCBI Taxonomy" id="2769"/>
    <lineage>
        <taxon>Eukaryota</taxon>
        <taxon>Rhodophyta</taxon>
        <taxon>Florideophyceae</taxon>
        <taxon>Rhodymeniophycidae</taxon>
        <taxon>Gigartinales</taxon>
        <taxon>Gigartinaceae</taxon>
        <taxon>Chondrus</taxon>
    </lineage>
</organism>
<dbReference type="GO" id="GO:0005739">
    <property type="term" value="C:mitochondrion"/>
    <property type="evidence" value="ECO:0007669"/>
    <property type="project" value="UniProtKB-SubCell"/>
</dbReference>
<evidence type="ECO:0008006" key="8">
    <source>
        <dbReference type="Google" id="ProtNLM"/>
    </source>
</evidence>
<keyword evidence="7" id="KW-1185">Reference proteome</keyword>
<dbReference type="SUPFAM" id="SSF160909">
    <property type="entry name" value="ATP12-like"/>
    <property type="match status" value="1"/>
</dbReference>
<dbReference type="InterPro" id="IPR042272">
    <property type="entry name" value="ATP12_ATP_synth-F1-assembly_N"/>
</dbReference>
<dbReference type="KEGG" id="ccp:CHC_T00007556001"/>
<comment type="subcellular location">
    <subcellularLocation>
        <location evidence="1">Mitochondrion</location>
    </subcellularLocation>
</comment>
<evidence type="ECO:0000256" key="1">
    <source>
        <dbReference type="ARBA" id="ARBA00004173"/>
    </source>
</evidence>
<gene>
    <name evidence="6" type="ORF">CHC_T00007556001</name>
</gene>
<dbReference type="AlphaFoldDB" id="R7QR62"/>
<keyword evidence="5" id="KW-0143">Chaperone</keyword>
<dbReference type="InterPro" id="IPR023335">
    <property type="entry name" value="ATP12_ortho_dom_sf"/>
</dbReference>
<sequence length="291" mass="31459">MLRFRPLLRTISPAHQLYARSATRAYASEVSPGSGRQADLSGLGPKRFYDEVNIAPQPNGSFAVTVDGKVVRTPLRSALTAPTSALATAVAAEWDAQVGRLRPASMPLTTLVSTALDVIPNTRDRIFAAALNFLDTDTVCIRPDYPSELVEAQNKVFAPVLAHLEKERHAKLNIARGSLSAPQTDQVRDTFSRIVRELDNYSLAAMDLAAASSKSIAVAIALRDGAVSAQQALEAARSEERWQMGVWGEVEGGHDLDEADALVRLSAANAVFRFVDMEPEAFLKATSDTKK</sequence>
<dbReference type="Gene3D" id="3.30.2180.10">
    <property type="entry name" value="ATP12-like"/>
    <property type="match status" value="1"/>
</dbReference>
<dbReference type="InterPro" id="IPR011419">
    <property type="entry name" value="ATP12_ATP_synth-F1-assembly"/>
</dbReference>
<dbReference type="GeneID" id="17318970"/>
<comment type="similarity">
    <text evidence="2">Belongs to the ATP12 family.</text>
</comment>
<dbReference type="Proteomes" id="UP000012073">
    <property type="component" value="Unassembled WGS sequence"/>
</dbReference>
<evidence type="ECO:0000256" key="2">
    <source>
        <dbReference type="ARBA" id="ARBA00008231"/>
    </source>
</evidence>
<protein>
    <recommendedName>
        <fullName evidence="8">ATP synthase mitochondrial F1 complex assembly factor 2</fullName>
    </recommendedName>
</protein>
<evidence type="ECO:0000256" key="3">
    <source>
        <dbReference type="ARBA" id="ARBA00022946"/>
    </source>
</evidence>
<reference evidence="7" key="1">
    <citation type="journal article" date="2013" name="Proc. Natl. Acad. Sci. U.S.A.">
        <title>Genome structure and metabolic features in the red seaweed Chondrus crispus shed light on evolution of the Archaeplastida.</title>
        <authorList>
            <person name="Collen J."/>
            <person name="Porcel B."/>
            <person name="Carre W."/>
            <person name="Ball S.G."/>
            <person name="Chaparro C."/>
            <person name="Tonon T."/>
            <person name="Barbeyron T."/>
            <person name="Michel G."/>
            <person name="Noel B."/>
            <person name="Valentin K."/>
            <person name="Elias M."/>
            <person name="Artiguenave F."/>
            <person name="Arun A."/>
            <person name="Aury J.M."/>
            <person name="Barbosa-Neto J.F."/>
            <person name="Bothwell J.H."/>
            <person name="Bouget F.Y."/>
            <person name="Brillet L."/>
            <person name="Cabello-Hurtado F."/>
            <person name="Capella-Gutierrez S."/>
            <person name="Charrier B."/>
            <person name="Cladiere L."/>
            <person name="Cock J.M."/>
            <person name="Coelho S.M."/>
            <person name="Colleoni C."/>
            <person name="Czjzek M."/>
            <person name="Da Silva C."/>
            <person name="Delage L."/>
            <person name="Denoeud F."/>
            <person name="Deschamps P."/>
            <person name="Dittami S.M."/>
            <person name="Gabaldon T."/>
            <person name="Gachon C.M."/>
            <person name="Groisillier A."/>
            <person name="Herve C."/>
            <person name="Jabbari K."/>
            <person name="Katinka M."/>
            <person name="Kloareg B."/>
            <person name="Kowalczyk N."/>
            <person name="Labadie K."/>
            <person name="Leblanc C."/>
            <person name="Lopez P.J."/>
            <person name="McLachlan D.H."/>
            <person name="Meslet-Cladiere L."/>
            <person name="Moustafa A."/>
            <person name="Nehr Z."/>
            <person name="Nyvall Collen P."/>
            <person name="Panaud O."/>
            <person name="Partensky F."/>
            <person name="Poulain J."/>
            <person name="Rensing S.A."/>
            <person name="Rousvoal S."/>
            <person name="Samson G."/>
            <person name="Symeonidi A."/>
            <person name="Weissenbach J."/>
            <person name="Zambounis A."/>
            <person name="Wincker P."/>
            <person name="Boyen C."/>
        </authorList>
    </citation>
    <scope>NUCLEOTIDE SEQUENCE [LARGE SCALE GENOMIC DNA]</scope>
    <source>
        <strain evidence="7">cv. Stackhouse</strain>
    </source>
</reference>
<evidence type="ECO:0000256" key="4">
    <source>
        <dbReference type="ARBA" id="ARBA00023128"/>
    </source>
</evidence>
<dbReference type="OMA" id="WDPVLHW"/>
<dbReference type="PhylomeDB" id="R7QR62"/>
<dbReference type="RefSeq" id="XP_005711261.1">
    <property type="nucleotide sequence ID" value="XM_005711204.1"/>
</dbReference>
<dbReference type="PANTHER" id="PTHR21013">
    <property type="entry name" value="ATP SYNTHASE MITOCHONDRIAL F1 COMPLEX ASSEMBLY FACTOR 2/ATP12 PROTEIN, MITOCHONDRIAL PRECURSOR"/>
    <property type="match status" value="1"/>
</dbReference>
<dbReference type="Gene3D" id="1.10.3580.10">
    <property type="entry name" value="ATP12 ATPase"/>
    <property type="match status" value="1"/>
</dbReference>
<keyword evidence="4" id="KW-0496">Mitochondrion</keyword>
<accession>R7QR62</accession>
<dbReference type="OrthoDB" id="5673at2759"/>
<proteinExistence type="inferred from homology"/>
<keyword evidence="3" id="KW-0809">Transit peptide</keyword>
<name>R7QR62_CHOCR</name>
<evidence type="ECO:0000256" key="5">
    <source>
        <dbReference type="ARBA" id="ARBA00023186"/>
    </source>
</evidence>
<dbReference type="Pfam" id="PF07542">
    <property type="entry name" value="ATP12"/>
    <property type="match status" value="1"/>
</dbReference>
<dbReference type="STRING" id="2769.R7QR62"/>
<evidence type="ECO:0000313" key="7">
    <source>
        <dbReference type="Proteomes" id="UP000012073"/>
    </source>
</evidence>
<dbReference type="GO" id="GO:0033615">
    <property type="term" value="P:mitochondrial proton-transporting ATP synthase complex assembly"/>
    <property type="evidence" value="ECO:0007669"/>
    <property type="project" value="TreeGrafter"/>
</dbReference>
<evidence type="ECO:0000313" key="6">
    <source>
        <dbReference type="EMBL" id="CDF40967.1"/>
    </source>
</evidence>